<evidence type="ECO:0000313" key="3">
    <source>
        <dbReference type="EMBL" id="KEQ01115.1"/>
    </source>
</evidence>
<name>A0A074VF51_9NEIS</name>
<dbReference type="InterPro" id="IPR008278">
    <property type="entry name" value="4-PPantetheinyl_Trfase_dom"/>
</dbReference>
<comment type="caution">
    <text evidence="3">The sequence shown here is derived from an EMBL/GenBank/DDBJ whole genome shotgun (WGS) entry which is preliminary data.</text>
</comment>
<dbReference type="InterPro" id="IPR037143">
    <property type="entry name" value="4-PPantetheinyl_Trfase_dom_sf"/>
</dbReference>
<dbReference type="GO" id="GO:0008897">
    <property type="term" value="F:holo-[acyl-carrier-protein] synthase activity"/>
    <property type="evidence" value="ECO:0007669"/>
    <property type="project" value="InterPro"/>
</dbReference>
<dbReference type="GO" id="GO:0000287">
    <property type="term" value="F:magnesium ion binding"/>
    <property type="evidence" value="ECO:0007669"/>
    <property type="project" value="InterPro"/>
</dbReference>
<organism evidence="3 4">
    <name type="scientific">Snodgrassella alvi SCGC AB-598-J21</name>
    <dbReference type="NCBI Taxonomy" id="1385367"/>
    <lineage>
        <taxon>Bacteria</taxon>
        <taxon>Pseudomonadati</taxon>
        <taxon>Pseudomonadota</taxon>
        <taxon>Betaproteobacteria</taxon>
        <taxon>Neisseriales</taxon>
        <taxon>Neisseriaceae</taxon>
        <taxon>Snodgrassella</taxon>
    </lineage>
</organism>
<keyword evidence="1 3" id="KW-0808">Transferase</keyword>
<accession>A0A074VF51</accession>
<proteinExistence type="predicted"/>
<feature type="domain" description="4'-phosphopantetheinyl transferase" evidence="2">
    <location>
        <begin position="83"/>
        <end position="148"/>
    </location>
</feature>
<dbReference type="Pfam" id="PF01648">
    <property type="entry name" value="ACPS"/>
    <property type="match status" value="1"/>
</dbReference>
<evidence type="ECO:0000256" key="1">
    <source>
        <dbReference type="ARBA" id="ARBA00022679"/>
    </source>
</evidence>
<dbReference type="Gene3D" id="3.90.470.20">
    <property type="entry name" value="4'-phosphopantetheinyl transferase domain"/>
    <property type="match status" value="1"/>
</dbReference>
<dbReference type="EMBL" id="AVQL01000436">
    <property type="protein sequence ID" value="KEQ01115.1"/>
    <property type="molecule type" value="Genomic_DNA"/>
</dbReference>
<evidence type="ECO:0000313" key="4">
    <source>
        <dbReference type="Proteomes" id="UP000027644"/>
    </source>
</evidence>
<gene>
    <name evidence="3" type="ORF">SASC598J21_011120</name>
</gene>
<dbReference type="AlphaFoldDB" id="A0A074VF51"/>
<dbReference type="SUPFAM" id="SSF56214">
    <property type="entry name" value="4'-phosphopantetheinyl transferase"/>
    <property type="match status" value="1"/>
</dbReference>
<sequence length="214" mass="24749">MMNQDCLILLASSEVSGQYNNLKLDQADKQRLQKNPHLAQRTDWQSSRFLKQQLSAFYKRLSLTHKKGYAGLIACSSIQHIPGIDMEYAQERDFISLAKLCCTDNEQKWLSEQQNLSCSFYQLWTLKEALIKVRHGQLSDMHQYNLIPDGYDGIYIPALDIPVQAYSCIVDNCWHISVVYPTNCSASPLNCTYGFGRWHNYKFNWHQWPVSSSV</sequence>
<dbReference type="Proteomes" id="UP000027644">
    <property type="component" value="Unassembled WGS sequence"/>
</dbReference>
<reference evidence="3 4" key="1">
    <citation type="journal article" date="2014" name="PLoS Genet.">
        <title>Hidden diversity in honey bee gut symbionts detected by single-cell genomics.</title>
        <authorList>
            <person name="Engel P."/>
            <person name="Stepanauskas R."/>
            <person name="Moran N."/>
        </authorList>
    </citation>
    <scope>NUCLEOTIDE SEQUENCE [LARGE SCALE GENOMIC DNA]</scope>
    <source>
        <strain evidence="3 4">SCGC AB-598-J21</strain>
    </source>
</reference>
<protein>
    <submittedName>
        <fullName evidence="3">Phosphopantetheinyl transferase</fullName>
    </submittedName>
</protein>
<evidence type="ECO:0000259" key="2">
    <source>
        <dbReference type="Pfam" id="PF01648"/>
    </source>
</evidence>